<feature type="compositionally biased region" description="Acidic residues" evidence="1">
    <location>
        <begin position="187"/>
        <end position="197"/>
    </location>
</feature>
<reference evidence="3 4" key="1">
    <citation type="submission" date="2024-02" db="EMBL/GenBank/DDBJ databases">
        <title>De novo assembly and annotation of 12 fungi associated with fruit tree decline syndrome in Ontario, Canada.</title>
        <authorList>
            <person name="Sulman M."/>
            <person name="Ellouze W."/>
            <person name="Ilyukhin E."/>
        </authorList>
    </citation>
    <scope>NUCLEOTIDE SEQUENCE [LARGE SCALE GENOMIC DNA]</scope>
    <source>
        <strain evidence="3 4">M11/M66-122</strain>
    </source>
</reference>
<gene>
    <name evidence="3" type="ORF">SLS62_007542</name>
</gene>
<name>A0AAN9UML8_9PEZI</name>
<keyword evidence="2" id="KW-0472">Membrane</keyword>
<feature type="compositionally biased region" description="Basic and acidic residues" evidence="1">
    <location>
        <begin position="309"/>
        <end position="319"/>
    </location>
</feature>
<dbReference type="PANTHER" id="PTHR37540">
    <property type="entry name" value="TRANSCRIPTION FACTOR (ACR-2), PUTATIVE-RELATED-RELATED"/>
    <property type="match status" value="1"/>
</dbReference>
<dbReference type="AlphaFoldDB" id="A0AAN9UML8"/>
<evidence type="ECO:0000313" key="4">
    <source>
        <dbReference type="Proteomes" id="UP001320420"/>
    </source>
</evidence>
<sequence length="451" mass="50849">MAGLPDTTYNIIKRSTYLAYTFVNYQSIDQVTCQWLFQNDLTFVHAIMSVISVFKDPRRGSWSPSTHFHLQRTIRHLNEELSRGTAVSLRRSSTIYIVGLLAVVAAILGNYAELGVHLSGLQQIVQLCGGRDFLHSMPGLHFELERSDPVRQGSLDLAFVLATEEAPHFLEIRTASPAGTGFWDPCFGDDDDDDDEAQDRQQPPGISNSQLAFAACLSDPRLVTVCHDVRRLVAMVDEQAPRRSRLLCSNVYSGVSSIERRLLRLEGCYGVVSGPPNTNANTTADECLRLGLLAFMSVFDFQIPCGSGEEEKKENKNQKNTEGANMTPTQKKAKQRAYLVSHLRDACQAIEFSETGISDTPHLDRLVFWVLTIGAMSIFDVSREPWLVEKWALVLDKMHPDPQKQEEKDPRILWEHARADLDGFFWLRCVHDEWGQKMFERLRGMARSSLG</sequence>
<comment type="caution">
    <text evidence="3">The sequence shown here is derived from an EMBL/GenBank/DDBJ whole genome shotgun (WGS) entry which is preliminary data.</text>
</comment>
<dbReference type="Proteomes" id="UP001320420">
    <property type="component" value="Unassembled WGS sequence"/>
</dbReference>
<feature type="compositionally biased region" description="Polar residues" evidence="1">
    <location>
        <begin position="321"/>
        <end position="330"/>
    </location>
</feature>
<evidence type="ECO:0000256" key="2">
    <source>
        <dbReference type="SAM" id="Phobius"/>
    </source>
</evidence>
<feature type="region of interest" description="Disordered" evidence="1">
    <location>
        <begin position="308"/>
        <end position="331"/>
    </location>
</feature>
<protein>
    <submittedName>
        <fullName evidence="3">Uncharacterized protein</fullName>
    </submittedName>
</protein>
<organism evidence="3 4">
    <name type="scientific">Diatrype stigma</name>
    <dbReference type="NCBI Taxonomy" id="117547"/>
    <lineage>
        <taxon>Eukaryota</taxon>
        <taxon>Fungi</taxon>
        <taxon>Dikarya</taxon>
        <taxon>Ascomycota</taxon>
        <taxon>Pezizomycotina</taxon>
        <taxon>Sordariomycetes</taxon>
        <taxon>Xylariomycetidae</taxon>
        <taxon>Xylariales</taxon>
        <taxon>Diatrypaceae</taxon>
        <taxon>Diatrype</taxon>
    </lineage>
</organism>
<dbReference type="PANTHER" id="PTHR37540:SF5">
    <property type="entry name" value="TRANSCRIPTION FACTOR DOMAIN-CONTAINING PROTEIN"/>
    <property type="match status" value="1"/>
</dbReference>
<evidence type="ECO:0000256" key="1">
    <source>
        <dbReference type="SAM" id="MobiDB-lite"/>
    </source>
</evidence>
<proteinExistence type="predicted"/>
<keyword evidence="2" id="KW-1133">Transmembrane helix</keyword>
<feature type="transmembrane region" description="Helical" evidence="2">
    <location>
        <begin position="93"/>
        <end position="112"/>
    </location>
</feature>
<accession>A0AAN9UML8</accession>
<keyword evidence="2" id="KW-0812">Transmembrane</keyword>
<feature type="region of interest" description="Disordered" evidence="1">
    <location>
        <begin position="184"/>
        <end position="206"/>
    </location>
</feature>
<keyword evidence="4" id="KW-1185">Reference proteome</keyword>
<evidence type="ECO:0000313" key="3">
    <source>
        <dbReference type="EMBL" id="KAK7750566.1"/>
    </source>
</evidence>
<dbReference type="EMBL" id="JAKJXP020000062">
    <property type="protein sequence ID" value="KAK7750566.1"/>
    <property type="molecule type" value="Genomic_DNA"/>
</dbReference>